<feature type="site" description="Histone H3K4me3 binding" evidence="9">
    <location>
        <position position="130"/>
    </location>
</feature>
<evidence type="ECO:0000313" key="13">
    <source>
        <dbReference type="Proteomes" id="UP000243052"/>
    </source>
</evidence>
<sequence length="189" mass="22427">MTMEDIRYSFLNTLDHLPCEIIRTLWTMQSLELRGQRSKDALNEARYLATMLKLHRKRLEQEGGYLRELVDVSKRYGAYVEAQPQTAIRSPRRKPLKIRISLKKSHLLQKQQAVRSPKAVKQQAEQEEWYCFCRDISYGPMVACDNEKCEYEWFHYACVGLTAAPRDRDKWYCSDKCRKEASRSKKRKL</sequence>
<comment type="similarity">
    <text evidence="2">Belongs to the ING family.</text>
</comment>
<gene>
    <name evidence="12" type="ORF">AW171_hschr85057</name>
</gene>
<dbReference type="SUPFAM" id="SSF57903">
    <property type="entry name" value="FYVE/PHD zinc finger"/>
    <property type="match status" value="1"/>
</dbReference>
<dbReference type="InterPro" id="IPR001965">
    <property type="entry name" value="Znf_PHD"/>
</dbReference>
<dbReference type="FunFam" id="3.30.40.10:FF:000569">
    <property type="entry name" value="Chromatin modification-related protein"/>
    <property type="match status" value="1"/>
</dbReference>
<evidence type="ECO:0000256" key="5">
    <source>
        <dbReference type="ARBA" id="ARBA00022833"/>
    </source>
</evidence>
<evidence type="ECO:0000259" key="11">
    <source>
        <dbReference type="SMART" id="SM00249"/>
    </source>
</evidence>
<keyword evidence="5 10" id="KW-0862">Zinc</keyword>
<dbReference type="Proteomes" id="UP000243052">
    <property type="component" value="Chromosome viii"/>
</dbReference>
<feature type="binding site" evidence="10">
    <location>
        <position position="155"/>
    </location>
    <ligand>
        <name>Zn(2+)</name>
        <dbReference type="ChEBI" id="CHEBI:29105"/>
        <label>1</label>
    </ligand>
</feature>
<feature type="binding site" evidence="10">
    <location>
        <position position="144"/>
    </location>
    <ligand>
        <name>Zn(2+)</name>
        <dbReference type="ChEBI" id="CHEBI:29105"/>
        <label>2</label>
    </ligand>
</feature>
<feature type="site" description="Histone H3K4me3 binding" evidence="9">
    <location>
        <position position="145"/>
    </location>
</feature>
<protein>
    <submittedName>
        <fullName evidence="12">HHR216Cp</fullName>
    </submittedName>
</protein>
<evidence type="ECO:0000256" key="8">
    <source>
        <dbReference type="ARBA" id="ARBA00023242"/>
    </source>
</evidence>
<feature type="site" description="Histone H3K4me3 binding" evidence="9">
    <location>
        <position position="153"/>
    </location>
</feature>
<keyword evidence="8" id="KW-0539">Nucleus</keyword>
<dbReference type="OrthoDB" id="5411773at2759"/>
<dbReference type="CDD" id="cd15505">
    <property type="entry name" value="PHD_ING"/>
    <property type="match status" value="1"/>
</dbReference>
<keyword evidence="6" id="KW-0805">Transcription regulation</keyword>
<dbReference type="STRING" id="45286.A0A0X8HX15"/>
<keyword evidence="7" id="KW-0804">Transcription</keyword>
<evidence type="ECO:0000256" key="9">
    <source>
        <dbReference type="PIRSR" id="PIRSR628651-50"/>
    </source>
</evidence>
<dbReference type="InterPro" id="IPR011011">
    <property type="entry name" value="Znf_FYVE_PHD"/>
</dbReference>
<dbReference type="RefSeq" id="XP_017989981.1">
    <property type="nucleotide sequence ID" value="XM_018134492.1"/>
</dbReference>
<evidence type="ECO:0000313" key="12">
    <source>
        <dbReference type="EMBL" id="AMD22985.1"/>
    </source>
</evidence>
<dbReference type="AlphaFoldDB" id="A0A0X8HX15"/>
<evidence type="ECO:0000256" key="10">
    <source>
        <dbReference type="PIRSR" id="PIRSR628651-51"/>
    </source>
</evidence>
<dbReference type="GO" id="GO:0005634">
    <property type="term" value="C:nucleus"/>
    <property type="evidence" value="ECO:0007669"/>
    <property type="project" value="UniProtKB-SubCell"/>
</dbReference>
<reference evidence="12 13" key="1">
    <citation type="submission" date="2016-01" db="EMBL/GenBank/DDBJ databases">
        <title>Genome sequence of the yeast Holleya sinecauda.</title>
        <authorList>
            <person name="Dietrich F.S."/>
        </authorList>
    </citation>
    <scope>NUCLEOTIDE SEQUENCE [LARGE SCALE GENOMIC DNA]</scope>
    <source>
        <strain evidence="12 13">ATCC 58844</strain>
    </source>
</reference>
<comment type="subcellular location">
    <subcellularLocation>
        <location evidence="1">Nucleus</location>
    </subcellularLocation>
</comment>
<feature type="binding site" evidence="10">
    <location>
        <position position="149"/>
    </location>
    <ligand>
        <name>Zn(2+)</name>
        <dbReference type="ChEBI" id="CHEBI:29105"/>
        <label>2</label>
    </ligand>
</feature>
<feature type="binding site" evidence="10">
    <location>
        <position position="131"/>
    </location>
    <ligand>
        <name>Zn(2+)</name>
        <dbReference type="ChEBI" id="CHEBI:29105"/>
        <label>1</label>
    </ligand>
</feature>
<feature type="binding site" evidence="10">
    <location>
        <position position="177"/>
    </location>
    <ligand>
        <name>Zn(2+)</name>
        <dbReference type="ChEBI" id="CHEBI:29105"/>
        <label>2</label>
    </ligand>
</feature>
<keyword evidence="4" id="KW-0863">Zinc-finger</keyword>
<dbReference type="SMART" id="SM00249">
    <property type="entry name" value="PHD"/>
    <property type="match status" value="1"/>
</dbReference>
<feature type="site" description="Histone H3K4me3 binding" evidence="9">
    <location>
        <position position="141"/>
    </location>
</feature>
<dbReference type="Gene3D" id="3.30.40.10">
    <property type="entry name" value="Zinc/RING finger domain, C3HC4 (zinc finger)"/>
    <property type="match status" value="1"/>
</dbReference>
<dbReference type="GO" id="GO:0008270">
    <property type="term" value="F:zinc ion binding"/>
    <property type="evidence" value="ECO:0007669"/>
    <property type="project" value="UniProtKB-KW"/>
</dbReference>
<feature type="binding site" evidence="10">
    <location>
        <position position="173"/>
    </location>
    <ligand>
        <name>Zn(2+)</name>
        <dbReference type="ChEBI" id="CHEBI:29105"/>
        <label>2</label>
    </ligand>
</feature>
<feature type="domain" description="Zinc finger PHD-type" evidence="11">
    <location>
        <begin position="130"/>
        <end position="178"/>
    </location>
</feature>
<feature type="binding site" evidence="10">
    <location>
        <position position="133"/>
    </location>
    <ligand>
        <name>Zn(2+)</name>
        <dbReference type="ChEBI" id="CHEBI:29105"/>
        <label>1</label>
    </ligand>
</feature>
<feature type="binding site" evidence="10">
    <location>
        <position position="158"/>
    </location>
    <ligand>
        <name>Zn(2+)</name>
        <dbReference type="ChEBI" id="CHEBI:29105"/>
        <label>1</label>
    </ligand>
</feature>
<keyword evidence="3 10" id="KW-0479">Metal-binding</keyword>
<evidence type="ECO:0000256" key="3">
    <source>
        <dbReference type="ARBA" id="ARBA00022723"/>
    </source>
</evidence>
<evidence type="ECO:0000256" key="7">
    <source>
        <dbReference type="ARBA" id="ARBA00023163"/>
    </source>
</evidence>
<evidence type="ECO:0000256" key="1">
    <source>
        <dbReference type="ARBA" id="ARBA00004123"/>
    </source>
</evidence>
<dbReference type="PANTHER" id="PTHR10333:SF103">
    <property type="entry name" value="INHIBITOR OF GROWTH PROTEIN 3"/>
    <property type="match status" value="1"/>
</dbReference>
<name>A0A0X8HX15_9SACH</name>
<dbReference type="InterPro" id="IPR028651">
    <property type="entry name" value="ING_fam"/>
</dbReference>
<dbReference type="GeneID" id="28726363"/>
<dbReference type="PANTHER" id="PTHR10333">
    <property type="entry name" value="INHIBITOR OF GROWTH PROTEIN"/>
    <property type="match status" value="1"/>
</dbReference>
<evidence type="ECO:0000256" key="6">
    <source>
        <dbReference type="ARBA" id="ARBA00023015"/>
    </source>
</evidence>
<evidence type="ECO:0000256" key="4">
    <source>
        <dbReference type="ARBA" id="ARBA00022771"/>
    </source>
</evidence>
<keyword evidence="13" id="KW-1185">Reference proteome</keyword>
<dbReference type="InterPro" id="IPR013083">
    <property type="entry name" value="Znf_RING/FYVE/PHD"/>
</dbReference>
<evidence type="ECO:0000256" key="2">
    <source>
        <dbReference type="ARBA" id="ARBA00010210"/>
    </source>
</evidence>
<accession>A0A0X8HX15</accession>
<proteinExistence type="inferred from homology"/>
<dbReference type="GO" id="GO:0000785">
    <property type="term" value="C:chromatin"/>
    <property type="evidence" value="ECO:0007669"/>
    <property type="project" value="UniProtKB-ARBA"/>
</dbReference>
<organism evidence="12 13">
    <name type="scientific">Eremothecium sinecaudum</name>
    <dbReference type="NCBI Taxonomy" id="45286"/>
    <lineage>
        <taxon>Eukaryota</taxon>
        <taxon>Fungi</taxon>
        <taxon>Dikarya</taxon>
        <taxon>Ascomycota</taxon>
        <taxon>Saccharomycotina</taxon>
        <taxon>Saccharomycetes</taxon>
        <taxon>Saccharomycetales</taxon>
        <taxon>Saccharomycetaceae</taxon>
        <taxon>Eremothecium</taxon>
    </lineage>
</organism>
<dbReference type="EMBL" id="CP014248">
    <property type="protein sequence ID" value="AMD22985.1"/>
    <property type="molecule type" value="Genomic_DNA"/>
</dbReference>